<dbReference type="RefSeq" id="WP_130492224.1">
    <property type="nucleotide sequence ID" value="NZ_SGXD01000002.1"/>
</dbReference>
<evidence type="ECO:0000313" key="1">
    <source>
        <dbReference type="EMBL" id="RZS89646.1"/>
    </source>
</evidence>
<sequence>MAAAHRRSGTGRVVRWDAHGRTGAVVVDGVPAEVEVPGSAVDAPGGRALEVGELVEVVFEPSEDGPAYVAVRACPTDEGPD</sequence>
<name>A0A4Q7NRF3_9ACTN</name>
<protein>
    <recommendedName>
        <fullName evidence="3">DUF5666 domain-containing protein</fullName>
    </recommendedName>
</protein>
<dbReference type="EMBL" id="SGXD01000002">
    <property type="protein sequence ID" value="RZS89646.1"/>
    <property type="molecule type" value="Genomic_DNA"/>
</dbReference>
<reference evidence="1 2" key="1">
    <citation type="submission" date="2019-02" db="EMBL/GenBank/DDBJ databases">
        <title>Genomic Encyclopedia of Type Strains, Phase IV (KMG-IV): sequencing the most valuable type-strain genomes for metagenomic binning, comparative biology and taxonomic classification.</title>
        <authorList>
            <person name="Goeker M."/>
        </authorList>
    </citation>
    <scope>NUCLEOTIDE SEQUENCE [LARGE SCALE GENOMIC DNA]</scope>
    <source>
        <strain evidence="1 2">DSM 45622</strain>
    </source>
</reference>
<dbReference type="AlphaFoldDB" id="A0A4Q7NRF3"/>
<keyword evidence="2" id="KW-1185">Reference proteome</keyword>
<accession>A0A4Q7NRF3</accession>
<organism evidence="1 2">
    <name type="scientific">Motilibacter rhizosphaerae</name>
    <dbReference type="NCBI Taxonomy" id="598652"/>
    <lineage>
        <taxon>Bacteria</taxon>
        <taxon>Bacillati</taxon>
        <taxon>Actinomycetota</taxon>
        <taxon>Actinomycetes</taxon>
        <taxon>Motilibacterales</taxon>
        <taxon>Motilibacteraceae</taxon>
        <taxon>Motilibacter</taxon>
    </lineage>
</organism>
<evidence type="ECO:0000313" key="2">
    <source>
        <dbReference type="Proteomes" id="UP000293638"/>
    </source>
</evidence>
<gene>
    <name evidence="1" type="ORF">EV189_1417</name>
</gene>
<comment type="caution">
    <text evidence="1">The sequence shown here is derived from an EMBL/GenBank/DDBJ whole genome shotgun (WGS) entry which is preliminary data.</text>
</comment>
<proteinExistence type="predicted"/>
<dbReference type="Proteomes" id="UP000293638">
    <property type="component" value="Unassembled WGS sequence"/>
</dbReference>
<evidence type="ECO:0008006" key="3">
    <source>
        <dbReference type="Google" id="ProtNLM"/>
    </source>
</evidence>